<feature type="transmembrane region" description="Helical" evidence="1">
    <location>
        <begin position="24"/>
        <end position="53"/>
    </location>
</feature>
<evidence type="ECO:0000256" key="1">
    <source>
        <dbReference type="SAM" id="Phobius"/>
    </source>
</evidence>
<dbReference type="AlphaFoldDB" id="A0A0V0SJJ6"/>
<gene>
    <name evidence="2" type="ORF">T07_1344</name>
</gene>
<accession>A0A0V0SJJ6</accession>
<feature type="transmembrane region" description="Helical" evidence="1">
    <location>
        <begin position="65"/>
        <end position="87"/>
    </location>
</feature>
<organism evidence="2 3">
    <name type="scientific">Trichinella nelsoni</name>
    <dbReference type="NCBI Taxonomy" id="6336"/>
    <lineage>
        <taxon>Eukaryota</taxon>
        <taxon>Metazoa</taxon>
        <taxon>Ecdysozoa</taxon>
        <taxon>Nematoda</taxon>
        <taxon>Enoplea</taxon>
        <taxon>Dorylaimia</taxon>
        <taxon>Trichinellida</taxon>
        <taxon>Trichinellidae</taxon>
        <taxon>Trichinella</taxon>
    </lineage>
</organism>
<reference evidence="2 3" key="1">
    <citation type="submission" date="2015-01" db="EMBL/GenBank/DDBJ databases">
        <title>Evolution of Trichinella species and genotypes.</title>
        <authorList>
            <person name="Korhonen P.K."/>
            <person name="Edoardo P."/>
            <person name="Giuseppe L.R."/>
            <person name="Gasser R.B."/>
        </authorList>
    </citation>
    <scope>NUCLEOTIDE SEQUENCE [LARGE SCALE GENOMIC DNA]</scope>
    <source>
        <strain evidence="2">ISS37</strain>
    </source>
</reference>
<evidence type="ECO:0000313" key="2">
    <source>
        <dbReference type="EMBL" id="KRX26517.1"/>
    </source>
</evidence>
<keyword evidence="1" id="KW-1133">Transmembrane helix</keyword>
<keyword evidence="1" id="KW-0472">Membrane</keyword>
<name>A0A0V0SJJ6_9BILA</name>
<protein>
    <submittedName>
        <fullName evidence="2">Uncharacterized protein</fullName>
    </submittedName>
</protein>
<comment type="caution">
    <text evidence="2">The sequence shown here is derived from an EMBL/GenBank/DDBJ whole genome shotgun (WGS) entry which is preliminary data.</text>
</comment>
<keyword evidence="3" id="KW-1185">Reference proteome</keyword>
<proteinExistence type="predicted"/>
<dbReference type="EMBL" id="JYDL01000007">
    <property type="protein sequence ID" value="KRX26517.1"/>
    <property type="molecule type" value="Genomic_DNA"/>
</dbReference>
<dbReference type="OrthoDB" id="5920636at2759"/>
<keyword evidence="1" id="KW-0812">Transmembrane</keyword>
<dbReference type="Proteomes" id="UP000054630">
    <property type="component" value="Unassembled WGS sequence"/>
</dbReference>
<sequence>MEISTEIRCLEEEMFLSNGNRFKYFAIACHLELVIIKCVINFFHLSGACFVVVLGLADAGLPACVFIRFGSAISVLLCSFRLLLLLVRNNCQLNSLFRLFRFFGLIDAHQAERIWLCAVREPLFSISFSLSLSLDGTASDRCLLVDFATSFLSSPSSQPVS</sequence>
<evidence type="ECO:0000313" key="3">
    <source>
        <dbReference type="Proteomes" id="UP000054630"/>
    </source>
</evidence>